<dbReference type="KEGG" id="bko:CKF48_12655"/>
<dbReference type="CDD" id="cd01014">
    <property type="entry name" value="nicotinamidase_related"/>
    <property type="match status" value="1"/>
</dbReference>
<dbReference type="SUPFAM" id="SSF52499">
    <property type="entry name" value="Isochorismatase-like hydrolases"/>
    <property type="match status" value="1"/>
</dbReference>
<reference evidence="4 5" key="1">
    <citation type="submission" date="2017-08" db="EMBL/GenBank/DDBJ databases">
        <title>Complete Genome Sequence of Bacillus kochii Oregon-R-modENCODE STRAIN BDGP4, isolated from Drosophila melanogaster gut.</title>
        <authorList>
            <person name="Wan K.H."/>
            <person name="Yu C."/>
            <person name="Park S."/>
            <person name="Hammonds A.S."/>
            <person name="Booth B.W."/>
            <person name="Celniker S.E."/>
        </authorList>
    </citation>
    <scope>NUCLEOTIDE SEQUENCE [LARGE SCALE GENOMIC DNA]</scope>
    <source>
        <strain evidence="4 5">BDGP4</strain>
    </source>
</reference>
<evidence type="ECO:0000256" key="1">
    <source>
        <dbReference type="ARBA" id="ARBA00006336"/>
    </source>
</evidence>
<dbReference type="GO" id="GO:0016787">
    <property type="term" value="F:hydrolase activity"/>
    <property type="evidence" value="ECO:0007669"/>
    <property type="project" value="UniProtKB-KW"/>
</dbReference>
<feature type="domain" description="Isochorismatase-like" evidence="3">
    <location>
        <begin position="4"/>
        <end position="175"/>
    </location>
</feature>
<dbReference type="EMBL" id="CP022983">
    <property type="protein sequence ID" value="ASV68096.1"/>
    <property type="molecule type" value="Genomic_DNA"/>
</dbReference>
<dbReference type="Pfam" id="PF00857">
    <property type="entry name" value="Isochorismatase"/>
    <property type="match status" value="1"/>
</dbReference>
<evidence type="ECO:0000313" key="4">
    <source>
        <dbReference type="EMBL" id="ASV68096.1"/>
    </source>
</evidence>
<dbReference type="OrthoDB" id="257098at2"/>
<dbReference type="Gene3D" id="3.40.50.850">
    <property type="entry name" value="Isochorismatase-like"/>
    <property type="match status" value="1"/>
</dbReference>
<dbReference type="PANTHER" id="PTHR43540:SF1">
    <property type="entry name" value="ISOCHORISMATASE HYDROLASE"/>
    <property type="match status" value="1"/>
</dbReference>
<proteinExistence type="inferred from homology"/>
<dbReference type="InterPro" id="IPR036380">
    <property type="entry name" value="Isochorismatase-like_sf"/>
</dbReference>
<name>A0A248TIR6_9BACI</name>
<dbReference type="InterPro" id="IPR050272">
    <property type="entry name" value="Isochorismatase-like_hydrls"/>
</dbReference>
<keyword evidence="2 4" id="KW-0378">Hydrolase</keyword>
<dbReference type="RefSeq" id="WP_095371665.1">
    <property type="nucleotide sequence ID" value="NZ_CP022983.1"/>
</dbReference>
<dbReference type="InterPro" id="IPR000868">
    <property type="entry name" value="Isochorismatase-like_dom"/>
</dbReference>
<accession>A0A248TIR6</accession>
<keyword evidence="5" id="KW-1185">Reference proteome</keyword>
<evidence type="ECO:0000259" key="3">
    <source>
        <dbReference type="Pfam" id="PF00857"/>
    </source>
</evidence>
<comment type="similarity">
    <text evidence="1">Belongs to the isochorismatase family.</text>
</comment>
<sequence length="181" mass="20147">MKQALLVIDVQNDYFQGGKMELYSPLDALKQINKLEDYFMEKKEPIIYMQHVMHQEGAPFFEVGTEGAQLHNGLNFTESSTVIEKVYPNSFKETNLAELLEKLAVEQLVITGMMTHMCVDSTARAASELGFQPIVLSDTTATLALTHENHTVPAQDVQNAFLAALSSFASVITVEEYLLGE</sequence>
<protein>
    <submittedName>
        <fullName evidence="4">Cysteine hydrolase</fullName>
    </submittedName>
</protein>
<evidence type="ECO:0000256" key="2">
    <source>
        <dbReference type="ARBA" id="ARBA00022801"/>
    </source>
</evidence>
<dbReference type="AlphaFoldDB" id="A0A248TIR6"/>
<evidence type="ECO:0000313" key="5">
    <source>
        <dbReference type="Proteomes" id="UP000215137"/>
    </source>
</evidence>
<organism evidence="4 5">
    <name type="scientific">Cytobacillus kochii</name>
    <dbReference type="NCBI Taxonomy" id="859143"/>
    <lineage>
        <taxon>Bacteria</taxon>
        <taxon>Bacillati</taxon>
        <taxon>Bacillota</taxon>
        <taxon>Bacilli</taxon>
        <taxon>Bacillales</taxon>
        <taxon>Bacillaceae</taxon>
        <taxon>Cytobacillus</taxon>
    </lineage>
</organism>
<dbReference type="Proteomes" id="UP000215137">
    <property type="component" value="Chromosome"/>
</dbReference>
<gene>
    <name evidence="4" type="ORF">CKF48_12655</name>
</gene>
<dbReference type="PANTHER" id="PTHR43540">
    <property type="entry name" value="PEROXYUREIDOACRYLATE/UREIDOACRYLATE AMIDOHYDROLASE-RELATED"/>
    <property type="match status" value="1"/>
</dbReference>